<keyword evidence="3" id="KW-1185">Reference proteome</keyword>
<protein>
    <submittedName>
        <fullName evidence="2">Uncharacterized protein</fullName>
    </submittedName>
</protein>
<proteinExistence type="predicted"/>
<dbReference type="Proteomes" id="UP001302676">
    <property type="component" value="Unassembled WGS sequence"/>
</dbReference>
<organism evidence="2 3">
    <name type="scientific">Dichotomopilus funicola</name>
    <dbReference type="NCBI Taxonomy" id="1934379"/>
    <lineage>
        <taxon>Eukaryota</taxon>
        <taxon>Fungi</taxon>
        <taxon>Dikarya</taxon>
        <taxon>Ascomycota</taxon>
        <taxon>Pezizomycotina</taxon>
        <taxon>Sordariomycetes</taxon>
        <taxon>Sordariomycetidae</taxon>
        <taxon>Sordariales</taxon>
        <taxon>Chaetomiaceae</taxon>
        <taxon>Dichotomopilus</taxon>
    </lineage>
</organism>
<sequence>MAHYLFPASKSTDKDGRKHEHHLLLADLVRGATDSINALALFRDLVVRHDSGPETPGFSAFDAHVGDDSNHLRAGMVNDMFSTYRCLFQVSPTAWELVDDWLGETIAQLKAVIVQARAAHRKPNRGKAESSRSRWHRHPIVPQEVLGRLGWVEPERSFGFAAEDGRGPLVSGASSSSFEKERGSAKPHRDQPVWDVFDSTVLSRFVIYAYVLCKYKAPSSQSGPPRIGLDHQAVNDFTQGLVNDNGDAHVQQLLDTGRIEIEFRALQAWLSELSCAWLQSLARRSRVRSEASGLISKTVQRSNLGLTAASSYPGYLVEREYLSRQSTPLILVDKHSCSHGHHTNVFEATLAPTPKPHATVKVASRIRDVFRCMLPSRKKTVTSEDKTSSPLGLALHWRLKRTSVDALLADNNPTTPHVVVTGSSRPEPQRQYRKRLLQKFWPGKGGDEPNIITTHNTTSSYNIRRSSTVTRPTSFNVNGCPPTCPANEAHIAAFLRADHDRIALDHFASRPAYAFPMSRTNTGPEVIGPLHSNTWPITTKEQKRQEQERENEENHNNNNQHVRATPSRTMSSSSISSLALSTPLRSPSISWGINRVEGDVSAWPGVRERGEKGEEPRSQQVFRWEHVMAESKGRLGWMLESELRSRRRGVRVSTREVRDLKV</sequence>
<feature type="region of interest" description="Disordered" evidence="1">
    <location>
        <begin position="169"/>
        <end position="189"/>
    </location>
</feature>
<accession>A0AAN6V6G3</accession>
<dbReference type="RefSeq" id="XP_062637777.1">
    <property type="nucleotide sequence ID" value="XM_062783599.1"/>
</dbReference>
<feature type="compositionally biased region" description="Low complexity" evidence="1">
    <location>
        <begin position="556"/>
        <end position="574"/>
    </location>
</feature>
<gene>
    <name evidence="2" type="ORF">C8A04DRAFT_36655</name>
</gene>
<name>A0AAN6V6G3_9PEZI</name>
<dbReference type="GeneID" id="87820212"/>
<dbReference type="EMBL" id="MU853577">
    <property type="protein sequence ID" value="KAK4144406.1"/>
    <property type="molecule type" value="Genomic_DNA"/>
</dbReference>
<feature type="compositionally biased region" description="Basic and acidic residues" evidence="1">
    <location>
        <begin position="178"/>
        <end position="189"/>
    </location>
</feature>
<evidence type="ECO:0000256" key="1">
    <source>
        <dbReference type="SAM" id="MobiDB-lite"/>
    </source>
</evidence>
<feature type="compositionally biased region" description="Basic and acidic residues" evidence="1">
    <location>
        <begin position="540"/>
        <end position="555"/>
    </location>
</feature>
<reference evidence="2" key="1">
    <citation type="journal article" date="2023" name="Mol. Phylogenet. Evol.">
        <title>Genome-scale phylogeny and comparative genomics of the fungal order Sordariales.</title>
        <authorList>
            <person name="Hensen N."/>
            <person name="Bonometti L."/>
            <person name="Westerberg I."/>
            <person name="Brannstrom I.O."/>
            <person name="Guillou S."/>
            <person name="Cros-Aarteil S."/>
            <person name="Calhoun S."/>
            <person name="Haridas S."/>
            <person name="Kuo A."/>
            <person name="Mondo S."/>
            <person name="Pangilinan J."/>
            <person name="Riley R."/>
            <person name="LaButti K."/>
            <person name="Andreopoulos B."/>
            <person name="Lipzen A."/>
            <person name="Chen C."/>
            <person name="Yan M."/>
            <person name="Daum C."/>
            <person name="Ng V."/>
            <person name="Clum A."/>
            <person name="Steindorff A."/>
            <person name="Ohm R.A."/>
            <person name="Martin F."/>
            <person name="Silar P."/>
            <person name="Natvig D.O."/>
            <person name="Lalanne C."/>
            <person name="Gautier V."/>
            <person name="Ament-Velasquez S.L."/>
            <person name="Kruys A."/>
            <person name="Hutchinson M.I."/>
            <person name="Powell A.J."/>
            <person name="Barry K."/>
            <person name="Miller A.N."/>
            <person name="Grigoriev I.V."/>
            <person name="Debuchy R."/>
            <person name="Gladieux P."/>
            <person name="Hiltunen Thoren M."/>
            <person name="Johannesson H."/>
        </authorList>
    </citation>
    <scope>NUCLEOTIDE SEQUENCE</scope>
    <source>
        <strain evidence="2">CBS 141.50</strain>
    </source>
</reference>
<comment type="caution">
    <text evidence="2">The sequence shown here is derived from an EMBL/GenBank/DDBJ whole genome shotgun (WGS) entry which is preliminary data.</text>
</comment>
<feature type="region of interest" description="Disordered" evidence="1">
    <location>
        <begin position="526"/>
        <end position="574"/>
    </location>
</feature>
<reference evidence="2" key="2">
    <citation type="submission" date="2023-05" db="EMBL/GenBank/DDBJ databases">
        <authorList>
            <consortium name="Lawrence Berkeley National Laboratory"/>
            <person name="Steindorff A."/>
            <person name="Hensen N."/>
            <person name="Bonometti L."/>
            <person name="Westerberg I."/>
            <person name="Brannstrom I.O."/>
            <person name="Guillou S."/>
            <person name="Cros-Aarteil S."/>
            <person name="Calhoun S."/>
            <person name="Haridas S."/>
            <person name="Kuo A."/>
            <person name="Mondo S."/>
            <person name="Pangilinan J."/>
            <person name="Riley R."/>
            <person name="Labutti K."/>
            <person name="Andreopoulos B."/>
            <person name="Lipzen A."/>
            <person name="Chen C."/>
            <person name="Yanf M."/>
            <person name="Daum C."/>
            <person name="Ng V."/>
            <person name="Clum A."/>
            <person name="Ohm R."/>
            <person name="Martin F."/>
            <person name="Silar P."/>
            <person name="Natvig D."/>
            <person name="Lalanne C."/>
            <person name="Gautier V."/>
            <person name="Ament-Velasquez S.L."/>
            <person name="Kruys A."/>
            <person name="Hutchinson M.I."/>
            <person name="Powell A.J."/>
            <person name="Barry K."/>
            <person name="Miller A.N."/>
            <person name="Grigoriev I.V."/>
            <person name="Debuchy R."/>
            <person name="Gladieux P."/>
            <person name="Thoren M.H."/>
            <person name="Johannesson H."/>
        </authorList>
    </citation>
    <scope>NUCLEOTIDE SEQUENCE</scope>
    <source>
        <strain evidence="2">CBS 141.50</strain>
    </source>
</reference>
<evidence type="ECO:0000313" key="3">
    <source>
        <dbReference type="Proteomes" id="UP001302676"/>
    </source>
</evidence>
<dbReference type="AlphaFoldDB" id="A0AAN6V6G3"/>
<evidence type="ECO:0000313" key="2">
    <source>
        <dbReference type="EMBL" id="KAK4144406.1"/>
    </source>
</evidence>